<dbReference type="FunFam" id="3.50.50.60:FF:000001">
    <property type="entry name" value="Dihydrolipoyl dehydrogenase, mitochondrial"/>
    <property type="match status" value="1"/>
</dbReference>
<feature type="binding site" evidence="14">
    <location>
        <position position="51"/>
    </location>
    <ligand>
        <name>FAD</name>
        <dbReference type="ChEBI" id="CHEBI:57692"/>
    </ligand>
</feature>
<keyword evidence="9 14" id="KW-0520">NAD</keyword>
<sequence length="468" mass="49184">MENFDLVVIGAGPGGYVAAIRAAQLGLKTAIVEKDPELGGTCLRIGCIPSKALLSSSDHFAFAKKDAAKHGVKFDNVSLDLGTMLARKDKVVKQLTGGVRGLMKLNKVTTFHGTGMITAPGKVTVRGATGQDQELEAKHIIIATGSVPVELPSMKFDGNVVVSSTEALSFSEVPKKLLVIGGGAIGLEMGSVWSRLGAEVTVLEFLPRIALGFDLELATALQKVLTTQGMKFHLGTKVGEVKVENGRATATATKGEEQLTFDADKVLVSVGRRAFADSVGAEKIGVQLDERKRIKVDAHFRTDVEGVYAIGDVIAGPMLAHKAEEEGVACVEMIAGKAGHVNYDVIPGVIYTDPEVAGVGITEDFAKEKGMNVRIGKFPFVANGRALAADDPTGFVKFVADAETDRIIGAHIMAHAASDLMAECVAVMEFGGSAEDLGRTVHAHPTHSEAVKEAALAVNKGAIHIGNR</sequence>
<feature type="binding site" evidence="14">
    <location>
        <position position="271"/>
    </location>
    <ligand>
        <name>NAD(+)</name>
        <dbReference type="ChEBI" id="CHEBI:57540"/>
    </ligand>
</feature>
<keyword evidence="10" id="KW-1015">Disulfide bond</keyword>
<evidence type="ECO:0000256" key="3">
    <source>
        <dbReference type="ARBA" id="ARBA00012608"/>
    </source>
</evidence>
<evidence type="ECO:0000256" key="10">
    <source>
        <dbReference type="ARBA" id="ARBA00023157"/>
    </source>
</evidence>
<feature type="disulfide bond" description="Redox-active" evidence="15">
    <location>
        <begin position="42"/>
        <end position="47"/>
    </location>
</feature>
<keyword evidence="14" id="KW-0547">Nucleotide-binding</keyword>
<evidence type="ECO:0000256" key="9">
    <source>
        <dbReference type="ARBA" id="ARBA00023027"/>
    </source>
</evidence>
<evidence type="ECO:0000256" key="13">
    <source>
        <dbReference type="PIRSR" id="PIRSR000350-2"/>
    </source>
</evidence>
<feature type="domain" description="Pyridine nucleotide-disulphide oxidoreductase dimerisation" evidence="17">
    <location>
        <begin position="346"/>
        <end position="455"/>
    </location>
</feature>
<name>A0A6J4IDP0_9BACT</name>
<dbReference type="GO" id="GO:0004148">
    <property type="term" value="F:dihydrolipoyl dehydrogenase (NADH) activity"/>
    <property type="evidence" value="ECO:0007669"/>
    <property type="project" value="UniProtKB-EC"/>
</dbReference>
<evidence type="ECO:0000256" key="8">
    <source>
        <dbReference type="ARBA" id="ARBA00023002"/>
    </source>
</evidence>
<organism evidence="19">
    <name type="scientific">uncultured Chthoniobacterales bacterium</name>
    <dbReference type="NCBI Taxonomy" id="1836801"/>
    <lineage>
        <taxon>Bacteria</taxon>
        <taxon>Pseudomonadati</taxon>
        <taxon>Verrucomicrobiota</taxon>
        <taxon>Spartobacteria</taxon>
        <taxon>Chthoniobacterales</taxon>
        <taxon>environmental samples</taxon>
    </lineage>
</organism>
<dbReference type="InterPro" id="IPR036188">
    <property type="entry name" value="FAD/NAD-bd_sf"/>
</dbReference>
<dbReference type="AlphaFoldDB" id="A0A6J4IDP0"/>
<comment type="catalytic activity">
    <reaction evidence="12 16">
        <text>N(6)-[(R)-dihydrolipoyl]-L-lysyl-[protein] + NAD(+) = N(6)-[(R)-lipoyl]-L-lysyl-[protein] + NADH + H(+)</text>
        <dbReference type="Rhea" id="RHEA:15045"/>
        <dbReference type="Rhea" id="RHEA-COMP:10474"/>
        <dbReference type="Rhea" id="RHEA-COMP:10475"/>
        <dbReference type="ChEBI" id="CHEBI:15378"/>
        <dbReference type="ChEBI" id="CHEBI:57540"/>
        <dbReference type="ChEBI" id="CHEBI:57945"/>
        <dbReference type="ChEBI" id="CHEBI:83099"/>
        <dbReference type="ChEBI" id="CHEBI:83100"/>
        <dbReference type="EC" id="1.8.1.4"/>
    </reaction>
</comment>
<proteinExistence type="inferred from homology"/>
<dbReference type="Pfam" id="PF07992">
    <property type="entry name" value="Pyr_redox_2"/>
    <property type="match status" value="1"/>
</dbReference>
<evidence type="ECO:0000256" key="1">
    <source>
        <dbReference type="ARBA" id="ARBA00004496"/>
    </source>
</evidence>
<dbReference type="InterPro" id="IPR016156">
    <property type="entry name" value="FAD/NAD-linked_Rdtase_dimer_sf"/>
</dbReference>
<feature type="binding site" evidence="14">
    <location>
        <position position="204"/>
    </location>
    <ligand>
        <name>NAD(+)</name>
        <dbReference type="ChEBI" id="CHEBI:57540"/>
    </ligand>
</feature>
<dbReference type="GO" id="GO:0005737">
    <property type="term" value="C:cytoplasm"/>
    <property type="evidence" value="ECO:0007669"/>
    <property type="project" value="UniProtKB-SubCell"/>
</dbReference>
<comment type="cofactor">
    <cofactor evidence="14 16">
        <name>FAD</name>
        <dbReference type="ChEBI" id="CHEBI:57692"/>
    </cofactor>
    <text evidence="14 16">Binds 1 FAD per subunit.</text>
</comment>
<feature type="active site" description="Proton acceptor" evidence="13">
    <location>
        <position position="444"/>
    </location>
</feature>
<dbReference type="InterPro" id="IPR001100">
    <property type="entry name" value="Pyr_nuc-diS_OxRdtase"/>
</dbReference>
<gene>
    <name evidence="19" type="ORF">AVDCRST_MAG42-2440</name>
</gene>
<dbReference type="PIRSF" id="PIRSF000350">
    <property type="entry name" value="Mercury_reductase_MerA"/>
    <property type="match status" value="1"/>
</dbReference>
<dbReference type="SUPFAM" id="SSF51905">
    <property type="entry name" value="FAD/NAD(P)-binding domain"/>
    <property type="match status" value="1"/>
</dbReference>
<evidence type="ECO:0000256" key="7">
    <source>
        <dbReference type="ARBA" id="ARBA00022827"/>
    </source>
</evidence>
<dbReference type="Pfam" id="PF02852">
    <property type="entry name" value="Pyr_redox_dim"/>
    <property type="match status" value="1"/>
</dbReference>
<dbReference type="GO" id="GO:0050660">
    <property type="term" value="F:flavin adenine dinucleotide binding"/>
    <property type="evidence" value="ECO:0007669"/>
    <property type="project" value="InterPro"/>
</dbReference>
<dbReference type="InterPro" id="IPR012999">
    <property type="entry name" value="Pyr_OxRdtase_I_AS"/>
</dbReference>
<dbReference type="SUPFAM" id="SSF55424">
    <property type="entry name" value="FAD/NAD-linked reductases, dimerisation (C-terminal) domain"/>
    <property type="match status" value="1"/>
</dbReference>
<reference evidence="19" key="1">
    <citation type="submission" date="2020-02" db="EMBL/GenBank/DDBJ databases">
        <authorList>
            <person name="Meier V. D."/>
        </authorList>
    </citation>
    <scope>NUCLEOTIDE SEQUENCE</scope>
    <source>
        <strain evidence="19">AVDCRST_MAG42</strain>
    </source>
</reference>
<feature type="binding site" evidence="14">
    <location>
        <position position="312"/>
    </location>
    <ligand>
        <name>FAD</name>
        <dbReference type="ChEBI" id="CHEBI:57692"/>
    </ligand>
</feature>
<dbReference type="PROSITE" id="PS00076">
    <property type="entry name" value="PYRIDINE_REDOX_1"/>
    <property type="match status" value="1"/>
</dbReference>
<dbReference type="PANTHER" id="PTHR22912:SF224">
    <property type="entry name" value="DIHYDROLIPOYL DEHYDROGENASE"/>
    <property type="match status" value="1"/>
</dbReference>
<comment type="miscellaneous">
    <text evidence="16">The active site is a redox-active disulfide bond.</text>
</comment>
<evidence type="ECO:0000256" key="14">
    <source>
        <dbReference type="PIRSR" id="PIRSR000350-3"/>
    </source>
</evidence>
<keyword evidence="11 16" id="KW-0676">Redox-active center</keyword>
<dbReference type="InterPro" id="IPR023753">
    <property type="entry name" value="FAD/NAD-binding_dom"/>
</dbReference>
<dbReference type="InterPro" id="IPR050151">
    <property type="entry name" value="Class-I_Pyr_Nuc-Dis_Oxidored"/>
</dbReference>
<evidence type="ECO:0000259" key="18">
    <source>
        <dbReference type="Pfam" id="PF07992"/>
    </source>
</evidence>
<evidence type="ECO:0000256" key="4">
    <source>
        <dbReference type="ARBA" id="ARBA00016961"/>
    </source>
</evidence>
<dbReference type="PRINTS" id="PR00411">
    <property type="entry name" value="PNDRDTASEI"/>
</dbReference>
<evidence type="ECO:0000256" key="16">
    <source>
        <dbReference type="RuleBase" id="RU003692"/>
    </source>
</evidence>
<evidence type="ECO:0000256" key="2">
    <source>
        <dbReference type="ARBA" id="ARBA00007532"/>
    </source>
</evidence>
<evidence type="ECO:0000256" key="12">
    <source>
        <dbReference type="ARBA" id="ARBA00049187"/>
    </source>
</evidence>
<dbReference type="GO" id="GO:0006103">
    <property type="term" value="P:2-oxoglutarate metabolic process"/>
    <property type="evidence" value="ECO:0007669"/>
    <property type="project" value="TreeGrafter"/>
</dbReference>
<dbReference type="PRINTS" id="PR00368">
    <property type="entry name" value="FADPNR"/>
</dbReference>
<feature type="domain" description="FAD/NAD(P)-binding" evidence="18">
    <location>
        <begin position="4"/>
        <end position="327"/>
    </location>
</feature>
<evidence type="ECO:0000256" key="15">
    <source>
        <dbReference type="PIRSR" id="PIRSR000350-4"/>
    </source>
</evidence>
<evidence type="ECO:0000256" key="6">
    <source>
        <dbReference type="ARBA" id="ARBA00022630"/>
    </source>
</evidence>
<comment type="similarity">
    <text evidence="2 16">Belongs to the class-I pyridine nucleotide-disulfide oxidoreductase family.</text>
</comment>
<keyword evidence="7 14" id="KW-0274">FAD</keyword>
<accession>A0A6J4IDP0</accession>
<comment type="subcellular location">
    <subcellularLocation>
        <location evidence="1">Cytoplasm</location>
    </subcellularLocation>
</comment>
<protein>
    <recommendedName>
        <fullName evidence="4 16">Dihydrolipoyl dehydrogenase</fullName>
        <ecNumber evidence="3 16">1.8.1.4</ecNumber>
    </recommendedName>
</protein>
<evidence type="ECO:0000313" key="19">
    <source>
        <dbReference type="EMBL" id="CAA9249016.1"/>
    </source>
</evidence>
<dbReference type="FunFam" id="3.30.390.30:FF:000001">
    <property type="entry name" value="Dihydrolipoyl dehydrogenase"/>
    <property type="match status" value="1"/>
</dbReference>
<dbReference type="Gene3D" id="3.30.390.30">
    <property type="match status" value="1"/>
</dbReference>
<dbReference type="Gene3D" id="3.50.50.60">
    <property type="entry name" value="FAD/NAD(P)-binding domain"/>
    <property type="match status" value="2"/>
</dbReference>
<keyword evidence="8 16" id="KW-0560">Oxidoreductase</keyword>
<evidence type="ECO:0000256" key="5">
    <source>
        <dbReference type="ARBA" id="ARBA00022490"/>
    </source>
</evidence>
<dbReference type="InterPro" id="IPR006258">
    <property type="entry name" value="Lipoamide_DH"/>
</dbReference>
<dbReference type="NCBIfam" id="TIGR01350">
    <property type="entry name" value="lipoamide_DH"/>
    <property type="match status" value="1"/>
</dbReference>
<keyword evidence="6 16" id="KW-0285">Flavoprotein</keyword>
<feature type="binding site" evidence="14">
    <location>
        <begin position="181"/>
        <end position="188"/>
    </location>
    <ligand>
        <name>NAD(+)</name>
        <dbReference type="ChEBI" id="CHEBI:57540"/>
    </ligand>
</feature>
<feature type="binding site" evidence="14">
    <location>
        <position position="115"/>
    </location>
    <ligand>
        <name>FAD</name>
        <dbReference type="ChEBI" id="CHEBI:57692"/>
    </ligand>
</feature>
<feature type="binding site" evidence="14">
    <location>
        <begin position="318"/>
        <end position="321"/>
    </location>
    <ligand>
        <name>FAD</name>
        <dbReference type="ChEBI" id="CHEBI:57692"/>
    </ligand>
</feature>
<dbReference type="PANTHER" id="PTHR22912">
    <property type="entry name" value="DISULFIDE OXIDOREDUCTASE"/>
    <property type="match status" value="1"/>
</dbReference>
<feature type="binding site" evidence="14">
    <location>
        <begin position="144"/>
        <end position="146"/>
    </location>
    <ligand>
        <name>FAD</name>
        <dbReference type="ChEBI" id="CHEBI:57692"/>
    </ligand>
</feature>
<keyword evidence="5" id="KW-0963">Cytoplasm</keyword>
<evidence type="ECO:0000256" key="11">
    <source>
        <dbReference type="ARBA" id="ARBA00023284"/>
    </source>
</evidence>
<dbReference type="EMBL" id="CADCTA010000077">
    <property type="protein sequence ID" value="CAA9249016.1"/>
    <property type="molecule type" value="Genomic_DNA"/>
</dbReference>
<dbReference type="EC" id="1.8.1.4" evidence="3 16"/>
<dbReference type="InterPro" id="IPR004099">
    <property type="entry name" value="Pyr_nucl-diS_OxRdtase_dimer"/>
</dbReference>
<evidence type="ECO:0000259" key="17">
    <source>
        <dbReference type="Pfam" id="PF02852"/>
    </source>
</evidence>